<accession>H2EAG6</accession>
<organism evidence="1">
    <name type="scientific">Megavirus courdo7</name>
    <dbReference type="NCBI Taxonomy" id="1128135"/>
    <lineage>
        <taxon>Viruses</taxon>
        <taxon>Varidnaviria</taxon>
        <taxon>Bamfordvirae</taxon>
        <taxon>Nucleocytoviricota</taxon>
        <taxon>Megaviricetes</taxon>
        <taxon>Imitervirales</taxon>
        <taxon>Mimiviridae</taxon>
        <taxon>Megamimivirinae</taxon>
        <taxon>Megavirus</taxon>
    </lineage>
</organism>
<protein>
    <submittedName>
        <fullName evidence="1">Uncharacterized protein</fullName>
    </submittedName>
</protein>
<gene>
    <name evidence="1" type="ORF">c7_R323</name>
</gene>
<evidence type="ECO:0000313" key="1">
    <source>
        <dbReference type="EMBL" id="AEX61389.1"/>
    </source>
</evidence>
<sequence length="14" mass="1508">MKVNSIKGDSGEKD</sequence>
<feature type="non-terminal residue" evidence="1">
    <location>
        <position position="1"/>
    </location>
</feature>
<reference evidence="1" key="1">
    <citation type="submission" date="2011-10" db="EMBL/GenBank/DDBJ databases">
        <title>Provirophages and transpovirons: unique mobilome of giant viruses.</title>
        <authorList>
            <person name="Desnues C."/>
            <person name="LaScola B."/>
            <person name="Yutin N."/>
            <person name="Fournous G."/>
            <person name="Koonin E."/>
            <person name="Raoult D."/>
        </authorList>
    </citation>
    <scope>NUCLEOTIDE SEQUENCE</scope>
    <source>
        <strain evidence="1">Mv13-c7</strain>
    </source>
</reference>
<name>H2EAG6_9VIRU</name>
<dbReference type="EMBL" id="JN885991">
    <property type="protein sequence ID" value="AEX61389.1"/>
    <property type="molecule type" value="Genomic_DNA"/>
</dbReference>
<proteinExistence type="predicted"/>